<reference evidence="1 2" key="1">
    <citation type="submission" date="2016-10" db="EMBL/GenBank/DDBJ databases">
        <authorList>
            <person name="de Groot N.N."/>
        </authorList>
    </citation>
    <scope>NUCLEOTIDE SEQUENCE [LARGE SCALE GENOMIC DNA]</scope>
    <source>
        <strain evidence="1 2">NLAE-zl-G419</strain>
    </source>
</reference>
<dbReference type="InterPro" id="IPR054198">
    <property type="entry name" value="DUF6903"/>
</dbReference>
<dbReference type="GeneID" id="90544528"/>
<evidence type="ECO:0000313" key="2">
    <source>
        <dbReference type="Proteomes" id="UP000182135"/>
    </source>
</evidence>
<sequence>MAKKIIYAVIFIMSLIMVTKGKLIDGYTGLFIMLLGLALILFELYLYNKKYQ</sequence>
<dbReference type="RefSeq" id="WP_168972401.1">
    <property type="nucleotide sequence ID" value="NZ_BAAACD010000024.1"/>
</dbReference>
<dbReference type="AlphaFoldDB" id="A0A1I2MPT7"/>
<dbReference type="Pfam" id="PF21844">
    <property type="entry name" value="DUF6903"/>
    <property type="match status" value="1"/>
</dbReference>
<dbReference type="eggNOG" id="ENOG50324S1">
    <property type="taxonomic scope" value="Bacteria"/>
</dbReference>
<protein>
    <submittedName>
        <fullName evidence="1">Uncharacterized protein</fullName>
    </submittedName>
</protein>
<dbReference type="EMBL" id="FOOE01000016">
    <property type="protein sequence ID" value="SFF93128.1"/>
    <property type="molecule type" value="Genomic_DNA"/>
</dbReference>
<keyword evidence="2" id="KW-1185">Reference proteome</keyword>
<gene>
    <name evidence="1" type="ORF">SAMN04487885_11614</name>
</gene>
<accession>A0A1I2MPT7</accession>
<evidence type="ECO:0000313" key="1">
    <source>
        <dbReference type="EMBL" id="SFF93128.1"/>
    </source>
</evidence>
<dbReference type="STRING" id="1529.SAMN04487885_11614"/>
<dbReference type="Proteomes" id="UP000182135">
    <property type="component" value="Unassembled WGS sequence"/>
</dbReference>
<organism evidence="1 2">
    <name type="scientific">Clostridium cadaveris</name>
    <dbReference type="NCBI Taxonomy" id="1529"/>
    <lineage>
        <taxon>Bacteria</taxon>
        <taxon>Bacillati</taxon>
        <taxon>Bacillota</taxon>
        <taxon>Clostridia</taxon>
        <taxon>Eubacteriales</taxon>
        <taxon>Clostridiaceae</taxon>
        <taxon>Clostridium</taxon>
    </lineage>
</organism>
<proteinExistence type="predicted"/>
<name>A0A1I2MPT7_9CLOT</name>